<feature type="domain" description="PDZ-like" evidence="7">
    <location>
        <begin position="868"/>
        <end position="942"/>
    </location>
</feature>
<evidence type="ECO:0000313" key="8">
    <source>
        <dbReference type="EMBL" id="KAG5660114.1"/>
    </source>
</evidence>
<dbReference type="GO" id="GO:0006915">
    <property type="term" value="P:apoptotic process"/>
    <property type="evidence" value="ECO:0007669"/>
    <property type="project" value="UniProtKB-KW"/>
</dbReference>
<dbReference type="Gene3D" id="1.10.630.10">
    <property type="entry name" value="Cytochrome P450"/>
    <property type="match status" value="1"/>
</dbReference>
<protein>
    <recommendedName>
        <fullName evidence="3">Pro-apoptotic serine protease NMA111</fullName>
    </recommendedName>
    <alternativeName>
        <fullName evidence="4">Pro-apoptotic serine protease nma111</fullName>
    </alternativeName>
</protein>
<dbReference type="Pfam" id="PF00067">
    <property type="entry name" value="p450"/>
    <property type="match status" value="1"/>
</dbReference>
<dbReference type="GO" id="GO:0020037">
    <property type="term" value="F:heme binding"/>
    <property type="evidence" value="ECO:0007669"/>
    <property type="project" value="InterPro"/>
</dbReference>
<dbReference type="CDD" id="cd06719">
    <property type="entry name" value="PDZ2-4_Nma111p-like"/>
    <property type="match status" value="1"/>
</dbReference>
<name>A0A9P7H0H2_9HYPO</name>
<dbReference type="Pfam" id="PF13365">
    <property type="entry name" value="Trypsin_2"/>
    <property type="match status" value="1"/>
</dbReference>
<dbReference type="EMBL" id="JAGPUO010000010">
    <property type="protein sequence ID" value="KAG5660114.1"/>
    <property type="molecule type" value="Genomic_DNA"/>
</dbReference>
<dbReference type="GO" id="GO:0004252">
    <property type="term" value="F:serine-type endopeptidase activity"/>
    <property type="evidence" value="ECO:0007669"/>
    <property type="project" value="InterPro"/>
</dbReference>
<evidence type="ECO:0000256" key="6">
    <source>
        <dbReference type="ARBA" id="ARBA00022737"/>
    </source>
</evidence>
<dbReference type="GO" id="GO:0005506">
    <property type="term" value="F:iron ion binding"/>
    <property type="evidence" value="ECO:0007669"/>
    <property type="project" value="InterPro"/>
</dbReference>
<dbReference type="Gene3D" id="2.40.10.10">
    <property type="entry name" value="Trypsin-like serine proteases"/>
    <property type="match status" value="2"/>
</dbReference>
<keyword evidence="6" id="KW-0677">Repeat</keyword>
<accession>A0A9P7H0H2</accession>
<reference evidence="8" key="1">
    <citation type="submission" date="2021-04" db="EMBL/GenBank/DDBJ databases">
        <title>Draft genome of Fusarium avenaceum strain F156N33, isolated from an atmospheric sample in Virginia.</title>
        <authorList>
            <person name="Yang S."/>
            <person name="Vinatzer B.A."/>
            <person name="Coleman J."/>
        </authorList>
    </citation>
    <scope>NUCLEOTIDE SEQUENCE</scope>
    <source>
        <strain evidence="8">F156N33</strain>
    </source>
</reference>
<dbReference type="CDD" id="cd06786">
    <property type="entry name" value="cpPDZ1_ScNma111-like"/>
    <property type="match status" value="1"/>
</dbReference>
<evidence type="ECO:0000313" key="9">
    <source>
        <dbReference type="Proteomes" id="UP000782241"/>
    </source>
</evidence>
<proteinExistence type="inferred from homology"/>
<dbReference type="SUPFAM" id="SSF50156">
    <property type="entry name" value="PDZ domain-like"/>
    <property type="match status" value="3"/>
</dbReference>
<dbReference type="InterPro" id="IPR025926">
    <property type="entry name" value="PDZ-like_dom"/>
</dbReference>
<dbReference type="Gene3D" id="2.30.42.10">
    <property type="match status" value="1"/>
</dbReference>
<dbReference type="GO" id="GO:0004497">
    <property type="term" value="F:monooxygenase activity"/>
    <property type="evidence" value="ECO:0007669"/>
    <property type="project" value="InterPro"/>
</dbReference>
<comment type="similarity">
    <text evidence="2">Belongs to the peptidase S1C family.</text>
</comment>
<evidence type="ECO:0000256" key="5">
    <source>
        <dbReference type="ARBA" id="ARBA00022703"/>
    </source>
</evidence>
<organism evidence="8 9">
    <name type="scientific">Fusarium avenaceum</name>
    <dbReference type="NCBI Taxonomy" id="40199"/>
    <lineage>
        <taxon>Eukaryota</taxon>
        <taxon>Fungi</taxon>
        <taxon>Dikarya</taxon>
        <taxon>Ascomycota</taxon>
        <taxon>Pezizomycotina</taxon>
        <taxon>Sordariomycetes</taxon>
        <taxon>Hypocreomycetidae</taxon>
        <taxon>Hypocreales</taxon>
        <taxon>Nectriaceae</taxon>
        <taxon>Fusarium</taxon>
        <taxon>Fusarium tricinctum species complex</taxon>
    </lineage>
</organism>
<dbReference type="GO" id="GO:0006508">
    <property type="term" value="P:proteolysis"/>
    <property type="evidence" value="ECO:0007669"/>
    <property type="project" value="InterPro"/>
</dbReference>
<evidence type="ECO:0000256" key="1">
    <source>
        <dbReference type="ARBA" id="ARBA00002558"/>
    </source>
</evidence>
<evidence type="ECO:0000256" key="2">
    <source>
        <dbReference type="ARBA" id="ARBA00010541"/>
    </source>
</evidence>
<dbReference type="PANTHER" id="PTHR46366">
    <property type="entry name" value="PRO-APOPTOTIC SERINE PROTEASE NMA111"/>
    <property type="match status" value="1"/>
</dbReference>
<dbReference type="InterPro" id="IPR009003">
    <property type="entry name" value="Peptidase_S1_PA"/>
</dbReference>
<gene>
    <name evidence="8" type="ORF">KAF25_003636</name>
</gene>
<dbReference type="Pfam" id="PF12812">
    <property type="entry name" value="PDZ_1"/>
    <property type="match status" value="2"/>
</dbReference>
<dbReference type="Proteomes" id="UP000782241">
    <property type="component" value="Unassembled WGS sequence"/>
</dbReference>
<dbReference type="PRINTS" id="PR00834">
    <property type="entry name" value="PROTEASES2C"/>
</dbReference>
<dbReference type="InterPro" id="IPR036034">
    <property type="entry name" value="PDZ_sf"/>
</dbReference>
<sequence length="1469" mass="164189">MLREILYGIAGFVLLAYGSEWIMSLFDDPREPKRLQSKIPLFGHLLGMMKYSSGYHGITSKQTDQEIYTVAIFNTKLYIAKTARLIPVIQKASKTLSFRPFMQTAAKLMGGAKPETIEVFGTEWVDTFSHAHKHGLAPGPSLDEQNLRMSDRALIDIEQLLPKEKDGVSKVRLCEWSRYIVVQASACGILGVEHPFRDPKIDEAFWKWQSYLPLHMVNLDITGKGYAAREIVFDAFRKYNKSLPSDVSLVYKERLRSMQEAGIDEDDICKQQATFGTAAFANTFPILHWTIYELFSRPELLKEVRKEVSEKAISGDNKTGFKLDVAALKTKCPLILSIFQETQRMRHVHANIRKITEDTLLDGKYLLKAGHYVMMPGQPVHTNKTTWGESADQFDPYRFVPKDSSDRKNVASSSFVAWGAPPHLCPARQFASTEILIVVALLAMRCEMAPSSGKWVKNPALFTGDMATMYTPKKDIEVEVRSREEWDGQWSLEMGESKTRISLASVSKLKDISLADHTEESAHTIDKHHATEQDHQAVAGLLSERESEAWQRAIEKVIGCVVSIKFSHPHNFDTEIAKTSEATGFVVDAARGLVLTNRHVVGPGPFSGYIVFNNQEEVDAYPIYRDPIHDFGFLEFDPKAVKYMELTAMELRPDLAKVGTEIKVIGNDSGEKLGILSGFISRLDRNAPIYDGYMDFNTCYFQANASAAGGSSGSPVVNVDGYGIALQAGGRSDGSTDYFLPLDGPLSALKQIQNGEKVKRGEIQTVFKLKPFDECRRLGLSPEWEGVLRKSFPGENNVIVALDVLPEGPSDGKLMEGDILIKINGELVTQFLHLNTIFDENIGKTIRLLVQRDGEDIEEDIVVQDLNEITPSRFVTVGAACFHDLSYQIAQRYVLPCRGVYVSKAGPLNPTRDNYIMVDSVNHKKTPNLDAFVEVLKDIPDRARVAIKYWYAWERHTVRTAVVAIDRHWFEKMKMFTRNDATGVWDVEILAEPLPAVRPVTLSASFDTLEHIPLRAVADIVKSFVHLKFSAPVLIDGQSTRVKLGMGLVIDAEKGYVIISRTVVPTKMCDIELTFADSVLVPGKVVFLHPCHHYAIIQYDPSLVDAPVKSAKFSTERISQGAATFFVGHNDCDEMVYASTAVTKVIPLEREPPNPPRARPINVDRIDVETRIGNHCGSGVLISEEGIIQALWVIYENEDLDEACFGLSSQAIAPIAEKLSQGIVPSLRSLFVELEAVTMIEARVMGVSEEWIGQVQSKTSDRRLFMVKRGSSPLPDQLREGDVLLTLNGKLVTQISDIDVMYWNESLDVVAVRGGEQISLKAETVVEDEYETSRVVNFCGLTAQKPHRTVRQCIRKLPSEVYITSWLIGAPANLYNVYATTFITHINNKPTPDLEALMQIIASIPDKTYFKIKMTDYSGTPSVVTIKKDERYNPTVDWVSDSSHAEGWRRITYEDGKAVQGEGLYGISL</sequence>
<dbReference type="InterPro" id="IPR036396">
    <property type="entry name" value="Cyt_P450_sf"/>
</dbReference>
<evidence type="ECO:0000256" key="3">
    <source>
        <dbReference type="ARBA" id="ARBA00020338"/>
    </source>
</evidence>
<keyword evidence="9" id="KW-1185">Reference proteome</keyword>
<dbReference type="SUPFAM" id="SSF50494">
    <property type="entry name" value="Trypsin-like serine proteases"/>
    <property type="match status" value="2"/>
</dbReference>
<evidence type="ECO:0000259" key="7">
    <source>
        <dbReference type="Pfam" id="PF12812"/>
    </source>
</evidence>
<dbReference type="GO" id="GO:0016705">
    <property type="term" value="F:oxidoreductase activity, acting on paired donors, with incorporation or reduction of molecular oxygen"/>
    <property type="evidence" value="ECO:0007669"/>
    <property type="project" value="InterPro"/>
</dbReference>
<dbReference type="InterPro" id="IPR043504">
    <property type="entry name" value="Peptidase_S1_PA_chymotrypsin"/>
</dbReference>
<comment type="function">
    <text evidence="1">Nuclear serine protease which mediates apoptosis.</text>
</comment>
<dbReference type="InterPro" id="IPR001128">
    <property type="entry name" value="Cyt_P450"/>
</dbReference>
<keyword evidence="5" id="KW-0053">Apoptosis</keyword>
<dbReference type="CDD" id="cd11040">
    <property type="entry name" value="CYP7_CYP8-like"/>
    <property type="match status" value="1"/>
</dbReference>
<comment type="caution">
    <text evidence="8">The sequence shown here is derived from an EMBL/GenBank/DDBJ whole genome shotgun (WGS) entry which is preliminary data.</text>
</comment>
<evidence type="ECO:0000256" key="4">
    <source>
        <dbReference type="ARBA" id="ARBA00021524"/>
    </source>
</evidence>
<dbReference type="InterPro" id="IPR001940">
    <property type="entry name" value="Peptidase_S1C"/>
</dbReference>
<dbReference type="PANTHER" id="PTHR46366:SF8">
    <property type="entry name" value="PRO-APOPTOTIC SERINE PROTEASE NMA111"/>
    <property type="match status" value="1"/>
</dbReference>
<feature type="domain" description="PDZ-like" evidence="7">
    <location>
        <begin position="1331"/>
        <end position="1407"/>
    </location>
</feature>
<dbReference type="SUPFAM" id="SSF48264">
    <property type="entry name" value="Cytochrome P450"/>
    <property type="match status" value="1"/>
</dbReference>